<evidence type="ECO:0000313" key="3">
    <source>
        <dbReference type="EMBL" id="QJA60189.1"/>
    </source>
</evidence>
<dbReference type="Pfam" id="PF01370">
    <property type="entry name" value="Epimerase"/>
    <property type="match status" value="1"/>
</dbReference>
<reference evidence="3" key="1">
    <citation type="submission" date="2020-03" db="EMBL/GenBank/DDBJ databases">
        <title>The deep terrestrial virosphere.</title>
        <authorList>
            <person name="Holmfeldt K."/>
            <person name="Nilsson E."/>
            <person name="Simone D."/>
            <person name="Lopez-Fernandez M."/>
            <person name="Wu X."/>
            <person name="de Brujin I."/>
            <person name="Lundin D."/>
            <person name="Andersson A."/>
            <person name="Bertilsson S."/>
            <person name="Dopson M."/>
        </authorList>
    </citation>
    <scope>NUCLEOTIDE SEQUENCE</scope>
    <source>
        <strain evidence="3">MM415B01169</strain>
    </source>
</reference>
<dbReference type="InterPro" id="IPR036291">
    <property type="entry name" value="NAD(P)-bd_dom_sf"/>
</dbReference>
<dbReference type="PROSITE" id="PS00061">
    <property type="entry name" value="ADH_SHORT"/>
    <property type="match status" value="1"/>
</dbReference>
<dbReference type="CDD" id="cd08946">
    <property type="entry name" value="SDR_e"/>
    <property type="match status" value="1"/>
</dbReference>
<organism evidence="3">
    <name type="scientific">viral metagenome</name>
    <dbReference type="NCBI Taxonomy" id="1070528"/>
    <lineage>
        <taxon>unclassified sequences</taxon>
        <taxon>metagenomes</taxon>
        <taxon>organismal metagenomes</taxon>
    </lineage>
</organism>
<gene>
    <name evidence="3" type="ORF">MM415B01169_0022</name>
</gene>
<dbReference type="PANTHER" id="PTHR43000">
    <property type="entry name" value="DTDP-D-GLUCOSE 4,6-DEHYDRATASE-RELATED"/>
    <property type="match status" value="1"/>
</dbReference>
<dbReference type="InterPro" id="IPR020904">
    <property type="entry name" value="Sc_DH/Rdtase_CS"/>
</dbReference>
<evidence type="ECO:0000259" key="2">
    <source>
        <dbReference type="Pfam" id="PF01370"/>
    </source>
</evidence>
<sequence>MENKRCLITGSSGFIGNAICERLKAGYDILPLKQEDYYLPDFKSRLEEFNPQIIIHAAAYGNHSSQQDEMEMFEANVVKTLFLLHATKDIPYEAFINFGTSSEYGKKQIPMAETDLLEPVTLYGATKAAGTMLCRGFAKKYNKPIVTVRPFSVYGPGEADFRFIPTVVRSLVRNEEFNLEPAAFHDWIYIDDLVEGVLTIIDKAKILSGIAVNIGMGKQYSNKEVVSMLEFISGKKAKIKEMPMRFNDSPVWVANNNLLILCGWKPNVDLMVGLKRTYQYYKRLYENN</sequence>
<dbReference type="InterPro" id="IPR001509">
    <property type="entry name" value="Epimerase_deHydtase"/>
</dbReference>
<protein>
    <submittedName>
        <fullName evidence="3">Putative NADH dehydrogenase</fullName>
    </submittedName>
</protein>
<evidence type="ECO:0000256" key="1">
    <source>
        <dbReference type="ARBA" id="ARBA00007637"/>
    </source>
</evidence>
<comment type="similarity">
    <text evidence="1">Belongs to the NAD(P)-dependent epimerase/dehydratase family.</text>
</comment>
<proteinExistence type="inferred from homology"/>
<dbReference type="EMBL" id="MT141399">
    <property type="protein sequence ID" value="QJA60189.1"/>
    <property type="molecule type" value="Genomic_DNA"/>
</dbReference>
<dbReference type="AlphaFoldDB" id="A0A6M3IR91"/>
<feature type="domain" description="NAD-dependent epimerase/dehydratase" evidence="2">
    <location>
        <begin position="7"/>
        <end position="215"/>
    </location>
</feature>
<dbReference type="Gene3D" id="3.40.50.720">
    <property type="entry name" value="NAD(P)-binding Rossmann-like Domain"/>
    <property type="match status" value="1"/>
</dbReference>
<accession>A0A6M3IR91</accession>
<dbReference type="SUPFAM" id="SSF51735">
    <property type="entry name" value="NAD(P)-binding Rossmann-fold domains"/>
    <property type="match status" value="1"/>
</dbReference>
<name>A0A6M3IR91_9ZZZZ</name>